<sequence length="118" mass="12584">MSSHDMLKRLLLAALLGSLPLTAACAQSPGICPAKPGDMVRSLDVFDGKPEDGAYLVPDQGPKGVDTFLLGNAYNEGRTATIRCKYASGAATDVELKNKVERCEASRKKSGEVTIRCR</sequence>
<evidence type="ECO:0000313" key="2">
    <source>
        <dbReference type="EMBL" id="MBB6252624.1"/>
    </source>
</evidence>
<reference evidence="2 3" key="1">
    <citation type="submission" date="2020-08" db="EMBL/GenBank/DDBJ databases">
        <title>Genomic Encyclopedia of Type Strains, Phase IV (KMG-IV): sequencing the most valuable type-strain genomes for metagenomic binning, comparative biology and taxonomic classification.</title>
        <authorList>
            <person name="Goeker M."/>
        </authorList>
    </citation>
    <scope>NUCLEOTIDE SEQUENCE [LARGE SCALE GENOMIC DNA]</scope>
    <source>
        <strain evidence="2 3">DSM 22198</strain>
    </source>
</reference>
<evidence type="ECO:0008006" key="4">
    <source>
        <dbReference type="Google" id="ProtNLM"/>
    </source>
</evidence>
<organism evidence="2 3">
    <name type="scientific">Nitrospirillum iridis</name>
    <dbReference type="NCBI Taxonomy" id="765888"/>
    <lineage>
        <taxon>Bacteria</taxon>
        <taxon>Pseudomonadati</taxon>
        <taxon>Pseudomonadota</taxon>
        <taxon>Alphaproteobacteria</taxon>
        <taxon>Rhodospirillales</taxon>
        <taxon>Azospirillaceae</taxon>
        <taxon>Nitrospirillum</taxon>
    </lineage>
</organism>
<dbReference type="EMBL" id="JACIIZ010000008">
    <property type="protein sequence ID" value="MBB6252624.1"/>
    <property type="molecule type" value="Genomic_DNA"/>
</dbReference>
<dbReference type="InterPro" id="IPR049973">
    <property type="entry name" value="STY0301-like"/>
</dbReference>
<dbReference type="AlphaFoldDB" id="A0A7X0B1T1"/>
<keyword evidence="3" id="KW-1185">Reference proteome</keyword>
<keyword evidence="1" id="KW-0732">Signal</keyword>
<accession>A0A7X0B1T1</accession>
<gene>
    <name evidence="2" type="ORF">FHS74_003184</name>
</gene>
<feature type="signal peptide" evidence="1">
    <location>
        <begin position="1"/>
        <end position="23"/>
    </location>
</feature>
<feature type="chain" id="PRO_5030777306" description="Lipoprotein" evidence="1">
    <location>
        <begin position="24"/>
        <end position="118"/>
    </location>
</feature>
<name>A0A7X0B1T1_9PROT</name>
<dbReference type="NCBIfam" id="NF042415">
    <property type="entry name" value="STY0301_fam"/>
    <property type="match status" value="1"/>
</dbReference>
<comment type="caution">
    <text evidence="2">The sequence shown here is derived from an EMBL/GenBank/DDBJ whole genome shotgun (WGS) entry which is preliminary data.</text>
</comment>
<protein>
    <recommendedName>
        <fullName evidence="4">Lipoprotein</fullName>
    </recommendedName>
</protein>
<evidence type="ECO:0000256" key="1">
    <source>
        <dbReference type="SAM" id="SignalP"/>
    </source>
</evidence>
<proteinExistence type="predicted"/>
<dbReference type="Proteomes" id="UP000539175">
    <property type="component" value="Unassembled WGS sequence"/>
</dbReference>
<dbReference type="RefSeq" id="WP_211106329.1">
    <property type="nucleotide sequence ID" value="NZ_JACIIZ010000008.1"/>
</dbReference>
<evidence type="ECO:0000313" key="3">
    <source>
        <dbReference type="Proteomes" id="UP000539175"/>
    </source>
</evidence>